<dbReference type="Proteomes" id="UP000216311">
    <property type="component" value="Unassembled WGS sequence"/>
</dbReference>
<proteinExistence type="predicted"/>
<keyword evidence="1" id="KW-0812">Transmembrane</keyword>
<dbReference type="AlphaFoldDB" id="A0A255GWQ8"/>
<protein>
    <submittedName>
        <fullName evidence="2">Uncharacterized protein</fullName>
    </submittedName>
</protein>
<evidence type="ECO:0000313" key="3">
    <source>
        <dbReference type="Proteomes" id="UP000216311"/>
    </source>
</evidence>
<reference evidence="2 3" key="1">
    <citation type="submission" date="2017-07" db="EMBL/GenBank/DDBJ databases">
        <title>Draft whole genome sequences of clinical Proprionibacteriaceae strains.</title>
        <authorList>
            <person name="Bernier A.-M."/>
            <person name="Bernard K."/>
            <person name="Domingo M.-C."/>
        </authorList>
    </citation>
    <scope>NUCLEOTIDE SEQUENCE [LARGE SCALE GENOMIC DNA]</scope>
    <source>
        <strain evidence="2 3">NML 130396</strain>
    </source>
</reference>
<evidence type="ECO:0000256" key="1">
    <source>
        <dbReference type="SAM" id="Phobius"/>
    </source>
</evidence>
<dbReference type="OrthoDB" id="3872677at2"/>
<keyword evidence="3" id="KW-1185">Reference proteome</keyword>
<keyword evidence="1" id="KW-0472">Membrane</keyword>
<comment type="caution">
    <text evidence="2">The sequence shown here is derived from an EMBL/GenBank/DDBJ whole genome shotgun (WGS) entry which is preliminary data.</text>
</comment>
<feature type="transmembrane region" description="Helical" evidence="1">
    <location>
        <begin position="20"/>
        <end position="41"/>
    </location>
</feature>
<accession>A0A255GWQ8</accession>
<feature type="transmembrane region" description="Helical" evidence="1">
    <location>
        <begin position="47"/>
        <end position="69"/>
    </location>
</feature>
<keyword evidence="1" id="KW-1133">Transmembrane helix</keyword>
<dbReference type="RefSeq" id="WP_094364549.1">
    <property type="nucleotide sequence ID" value="NZ_NMVQ01000034.1"/>
</dbReference>
<organism evidence="2 3">
    <name type="scientific">Enemella dayhoffiae</name>
    <dbReference type="NCBI Taxonomy" id="2016507"/>
    <lineage>
        <taxon>Bacteria</taxon>
        <taxon>Bacillati</taxon>
        <taxon>Actinomycetota</taxon>
        <taxon>Actinomycetes</taxon>
        <taxon>Propionibacteriales</taxon>
        <taxon>Propionibacteriaceae</taxon>
        <taxon>Enemella</taxon>
    </lineage>
</organism>
<sequence length="77" mass="7816">MSRRRTTVKHVHHGKTPAAWAGAMIALVGFLVATVGFLVGPGGFPSINIPISVAGGVIMLAAPIVGGIMNRVGLGQD</sequence>
<gene>
    <name evidence="2" type="ORF">CGZ93_12760</name>
</gene>
<dbReference type="EMBL" id="NMVQ01000034">
    <property type="protein sequence ID" value="OYO19253.1"/>
    <property type="molecule type" value="Genomic_DNA"/>
</dbReference>
<name>A0A255GWQ8_9ACTN</name>
<evidence type="ECO:0000313" key="2">
    <source>
        <dbReference type="EMBL" id="OYO19253.1"/>
    </source>
</evidence>
<dbReference type="NCBIfam" id="NF041681">
    <property type="entry name" value="HGxxPAAW"/>
    <property type="match status" value="1"/>
</dbReference>